<organism evidence="4 5">
    <name type="scientific">Alkalibacillus salilacus</name>
    <dbReference type="NCBI Taxonomy" id="284582"/>
    <lineage>
        <taxon>Bacteria</taxon>
        <taxon>Bacillati</taxon>
        <taxon>Bacillota</taxon>
        <taxon>Bacilli</taxon>
        <taxon>Bacillales</taxon>
        <taxon>Bacillaceae</taxon>
        <taxon>Alkalibacillus</taxon>
    </lineage>
</organism>
<keyword evidence="5" id="KW-1185">Reference proteome</keyword>
<dbReference type="Pfam" id="PF06054">
    <property type="entry name" value="CoiA_nuc"/>
    <property type="match status" value="1"/>
</dbReference>
<feature type="domain" description="Competence protein CoiA C-terminal" evidence="3">
    <location>
        <begin position="228"/>
        <end position="372"/>
    </location>
</feature>
<evidence type="ECO:0000313" key="5">
    <source>
        <dbReference type="Proteomes" id="UP001224359"/>
    </source>
</evidence>
<comment type="caution">
    <text evidence="4">The sequence shown here is derived from an EMBL/GenBank/DDBJ whole genome shotgun (WGS) entry which is preliminary data.</text>
</comment>
<dbReference type="InterPro" id="IPR010330">
    <property type="entry name" value="CoiA_nuc"/>
</dbReference>
<protein>
    <submittedName>
        <fullName evidence="4">Competence CoiA-like predicted nuclease</fullName>
    </submittedName>
</protein>
<dbReference type="Pfam" id="PF25166">
    <property type="entry name" value="CoiA_C"/>
    <property type="match status" value="1"/>
</dbReference>
<dbReference type="Pfam" id="PF25164">
    <property type="entry name" value="CoiA_N"/>
    <property type="match status" value="1"/>
</dbReference>
<sequence>MLKAINKNNQSVIAFSQSKERLDQLRHEPLFCPVCQKPVILKAGPINIPHFAHDSEASCSYGRGESETHLRGKMHIATWLHRQSYPVYLEQYIPPIDRRADVLTKINDTYIAFEYQCSPLEPEELRVRTEDYMKQGIVCIWIFGPGYHKPYQASFYRVAPAIRVSLLHHPYAKTPRFFTYDPMNYTLHLHEPSFVHQHNAFTTTRSGTITNWTIPQIFASKVPQSTDYQQWLFQKKRFRSKQRQFSSKIEEDYMNYLYTQSLHPQFLPSCIYLPVTNYHLDKTPVYIWQTSFIIDLFNELEQGDELNWYDVYDMMRVFFQGRLTSAYPTSVHHPLYSYLNTLVSLDLLEKQTPSHFIKKTDVIFPKTLDEALEQDEATLNQLLTL</sequence>
<dbReference type="PIRSF" id="PIRSF007487">
    <property type="entry name" value="Competence-induced_CoiA_bac"/>
    <property type="match status" value="1"/>
</dbReference>
<feature type="domain" description="Competence protein CoiA nuclease-like" evidence="1">
    <location>
        <begin position="65"/>
        <end position="220"/>
    </location>
</feature>
<gene>
    <name evidence="4" type="ORF">J2S77_002291</name>
</gene>
<proteinExistence type="predicted"/>
<evidence type="ECO:0000313" key="4">
    <source>
        <dbReference type="EMBL" id="MDQ0160288.1"/>
    </source>
</evidence>
<evidence type="ECO:0000259" key="3">
    <source>
        <dbReference type="Pfam" id="PF25166"/>
    </source>
</evidence>
<dbReference type="InterPro" id="IPR057253">
    <property type="entry name" value="CoiA-like_N"/>
</dbReference>
<dbReference type="Proteomes" id="UP001224359">
    <property type="component" value="Unassembled WGS sequence"/>
</dbReference>
<name>A0ABT9VH56_9BACI</name>
<feature type="domain" description="Competence protein CoiA-like N-terminal" evidence="2">
    <location>
        <begin position="16"/>
        <end position="61"/>
    </location>
</feature>
<evidence type="ECO:0000259" key="1">
    <source>
        <dbReference type="Pfam" id="PF06054"/>
    </source>
</evidence>
<dbReference type="InterPro" id="IPR057252">
    <property type="entry name" value="CoiA_C"/>
</dbReference>
<accession>A0ABT9VH56</accession>
<dbReference type="RefSeq" id="WP_306977435.1">
    <property type="nucleotide sequence ID" value="NZ_JAUSTQ010000010.1"/>
</dbReference>
<evidence type="ECO:0000259" key="2">
    <source>
        <dbReference type="Pfam" id="PF25164"/>
    </source>
</evidence>
<dbReference type="InterPro" id="IPR021176">
    <property type="entry name" value="Competence-induced_CoiA"/>
</dbReference>
<reference evidence="4 5" key="1">
    <citation type="submission" date="2023-07" db="EMBL/GenBank/DDBJ databases">
        <title>Genomic Encyclopedia of Type Strains, Phase IV (KMG-IV): sequencing the most valuable type-strain genomes for metagenomic binning, comparative biology and taxonomic classification.</title>
        <authorList>
            <person name="Goeker M."/>
        </authorList>
    </citation>
    <scope>NUCLEOTIDE SEQUENCE [LARGE SCALE GENOMIC DNA]</scope>
    <source>
        <strain evidence="4 5">DSM 16460</strain>
    </source>
</reference>
<dbReference type="EMBL" id="JAUSTQ010000010">
    <property type="protein sequence ID" value="MDQ0160288.1"/>
    <property type="molecule type" value="Genomic_DNA"/>
</dbReference>